<name>A0A0N5B3H7_STREA</name>
<dbReference type="AlphaFoldDB" id="A0A0N5B3H7"/>
<dbReference type="GO" id="GO:0000014">
    <property type="term" value="F:single-stranded DNA endodeoxyribonuclease activity"/>
    <property type="evidence" value="ECO:0007669"/>
    <property type="project" value="TreeGrafter"/>
</dbReference>
<dbReference type="InterPro" id="IPR041426">
    <property type="entry name" value="Mos1_HTH"/>
</dbReference>
<dbReference type="STRING" id="174720.A0A0N5B3H7"/>
<dbReference type="GO" id="GO:0003690">
    <property type="term" value="F:double-stranded DNA binding"/>
    <property type="evidence" value="ECO:0007669"/>
    <property type="project" value="TreeGrafter"/>
</dbReference>
<proteinExistence type="predicted"/>
<dbReference type="InterPro" id="IPR052709">
    <property type="entry name" value="Transposase-MT_Hybrid"/>
</dbReference>
<protein>
    <submittedName>
        <fullName evidence="3">HTH_48 domain-containing protein</fullName>
    </submittedName>
</protein>
<dbReference type="GO" id="GO:0044547">
    <property type="term" value="F:DNA topoisomerase binding"/>
    <property type="evidence" value="ECO:0007669"/>
    <property type="project" value="TreeGrafter"/>
</dbReference>
<dbReference type="GO" id="GO:0015074">
    <property type="term" value="P:DNA integration"/>
    <property type="evidence" value="ECO:0007669"/>
    <property type="project" value="TreeGrafter"/>
</dbReference>
<dbReference type="GO" id="GO:0044774">
    <property type="term" value="P:mitotic DNA integrity checkpoint signaling"/>
    <property type="evidence" value="ECO:0007669"/>
    <property type="project" value="TreeGrafter"/>
</dbReference>
<evidence type="ECO:0000313" key="2">
    <source>
        <dbReference type="Proteomes" id="UP000046392"/>
    </source>
</evidence>
<feature type="domain" description="Mos1 transposase HTH" evidence="1">
    <location>
        <begin position="4"/>
        <end position="37"/>
    </location>
</feature>
<dbReference type="Proteomes" id="UP000046392">
    <property type="component" value="Unplaced"/>
</dbReference>
<dbReference type="GO" id="GO:0005634">
    <property type="term" value="C:nucleus"/>
    <property type="evidence" value="ECO:0007669"/>
    <property type="project" value="TreeGrafter"/>
</dbReference>
<dbReference type="PANTHER" id="PTHR46060">
    <property type="entry name" value="MARINER MOS1 TRANSPOSASE-LIKE PROTEIN"/>
    <property type="match status" value="1"/>
</dbReference>
<dbReference type="GO" id="GO:0035861">
    <property type="term" value="C:site of double-strand break"/>
    <property type="evidence" value="ECO:0007669"/>
    <property type="project" value="TreeGrafter"/>
</dbReference>
<dbReference type="GO" id="GO:0000729">
    <property type="term" value="P:DNA double-strand break processing"/>
    <property type="evidence" value="ECO:0007669"/>
    <property type="project" value="TreeGrafter"/>
</dbReference>
<accession>A0A0N5B3H7</accession>
<dbReference type="GO" id="GO:0046975">
    <property type="term" value="F:histone H3K36 methyltransferase activity"/>
    <property type="evidence" value="ECO:0007669"/>
    <property type="project" value="TreeGrafter"/>
</dbReference>
<reference evidence="3" key="1">
    <citation type="submission" date="2017-02" db="UniProtKB">
        <authorList>
            <consortium name="WormBaseParasite"/>
        </authorList>
    </citation>
    <scope>IDENTIFICATION</scope>
</reference>
<dbReference type="Gene3D" id="3.30.420.10">
    <property type="entry name" value="Ribonuclease H-like superfamily/Ribonuclease H"/>
    <property type="match status" value="1"/>
</dbReference>
<dbReference type="GO" id="GO:0031297">
    <property type="term" value="P:replication fork processing"/>
    <property type="evidence" value="ECO:0007669"/>
    <property type="project" value="TreeGrafter"/>
</dbReference>
<dbReference type="GO" id="GO:0003697">
    <property type="term" value="F:single-stranded DNA binding"/>
    <property type="evidence" value="ECO:0007669"/>
    <property type="project" value="TreeGrafter"/>
</dbReference>
<organism evidence="2 3">
    <name type="scientific">Strongyloides papillosus</name>
    <name type="common">Intestinal threadworm</name>
    <dbReference type="NCBI Taxonomy" id="174720"/>
    <lineage>
        <taxon>Eukaryota</taxon>
        <taxon>Metazoa</taxon>
        <taxon>Ecdysozoa</taxon>
        <taxon>Nematoda</taxon>
        <taxon>Chromadorea</taxon>
        <taxon>Rhabditida</taxon>
        <taxon>Tylenchina</taxon>
        <taxon>Panagrolaimomorpha</taxon>
        <taxon>Strongyloidoidea</taxon>
        <taxon>Strongyloididae</taxon>
        <taxon>Strongyloides</taxon>
    </lineage>
</organism>
<dbReference type="GO" id="GO:0042800">
    <property type="term" value="F:histone H3K4 methyltransferase activity"/>
    <property type="evidence" value="ECO:0007669"/>
    <property type="project" value="TreeGrafter"/>
</dbReference>
<dbReference type="PANTHER" id="PTHR46060:SF2">
    <property type="entry name" value="HISTONE-LYSINE N-METHYLTRANSFERASE SETMAR"/>
    <property type="match status" value="1"/>
</dbReference>
<evidence type="ECO:0000313" key="3">
    <source>
        <dbReference type="WBParaSite" id="SPAL_0000063100.1"/>
    </source>
</evidence>
<evidence type="ECO:0000259" key="1">
    <source>
        <dbReference type="Pfam" id="PF17906"/>
    </source>
</evidence>
<dbReference type="Gene3D" id="1.10.10.1450">
    <property type="match status" value="1"/>
</dbReference>
<dbReference type="GO" id="GO:0006303">
    <property type="term" value="P:double-strand break repair via nonhomologous end joining"/>
    <property type="evidence" value="ECO:0007669"/>
    <property type="project" value="TreeGrafter"/>
</dbReference>
<dbReference type="GO" id="GO:0000793">
    <property type="term" value="C:condensed chromosome"/>
    <property type="evidence" value="ECO:0007669"/>
    <property type="project" value="TreeGrafter"/>
</dbReference>
<keyword evidence="2" id="KW-1185">Reference proteome</keyword>
<sequence length="96" mass="11348">MLSKKDLRVIFLHEFKLGRNGAEAYQNIFDAWGKGLLPNALMIRCHISKLILKKFGELKYEALFHPTYSPDLFPTIFNLFKHLDVFFKDKLFKNQE</sequence>
<dbReference type="WBParaSite" id="SPAL_0000063100.1">
    <property type="protein sequence ID" value="SPAL_0000063100.1"/>
    <property type="gene ID" value="SPAL_0000063100"/>
</dbReference>
<dbReference type="Pfam" id="PF17906">
    <property type="entry name" value="HTH_48"/>
    <property type="match status" value="1"/>
</dbReference>
<dbReference type="InterPro" id="IPR036397">
    <property type="entry name" value="RNaseH_sf"/>
</dbReference>